<protein>
    <submittedName>
        <fullName evidence="3">AbiEi antitoxin of type IV toxin-antitoxin system</fullName>
    </submittedName>
</protein>
<reference evidence="3 4" key="1">
    <citation type="journal article" date="2015" name="Stand. Genomic Sci.">
        <title>Genomic Encyclopedia of Bacterial and Archaeal Type Strains, Phase III: the genomes of soil and plant-associated and newly described type strains.</title>
        <authorList>
            <person name="Whitman W.B."/>
            <person name="Woyke T."/>
            <person name="Klenk H.P."/>
            <person name="Zhou Y."/>
            <person name="Lilburn T.G."/>
            <person name="Beck B.J."/>
            <person name="De Vos P."/>
            <person name="Vandamme P."/>
            <person name="Eisen J.A."/>
            <person name="Garrity G."/>
            <person name="Hugenholtz P."/>
            <person name="Kyrpides N.C."/>
        </authorList>
    </citation>
    <scope>NUCLEOTIDE SEQUENCE [LARGE SCALE GENOMIC DNA]</scope>
    <source>
        <strain evidence="3 4">VKM Ac-2540</strain>
    </source>
</reference>
<sequence length="247" mass="26515">MAPVDQPRARQRLAMLPPTFTTAQALRAGVPSRDLATLVSEGAALELSRGVYRRSDAPETAHLDLLAVHTRASHTVVCGESVLALHDLIDDIPGLLYTSPYRAELAVRRSPTRPSSSRSTRPRPSISTSSSTRRHQASSYRSTTQPAAWSMPCATATASVRHWPWRRSADTCEPVGPTGPGICKASHANCTRCPSSGRPSKRCSPDGQSSPRHTAGRVYLRPSCTSPCRTAADGDFAQSLSTRNSAT</sequence>
<organism evidence="3 4">
    <name type="scientific">Kribbella rubisoli</name>
    <dbReference type="NCBI Taxonomy" id="3075929"/>
    <lineage>
        <taxon>Bacteria</taxon>
        <taxon>Bacillati</taxon>
        <taxon>Actinomycetota</taxon>
        <taxon>Actinomycetes</taxon>
        <taxon>Propionibacteriales</taxon>
        <taxon>Kribbellaceae</taxon>
        <taxon>Kribbella</taxon>
    </lineage>
</organism>
<comment type="caution">
    <text evidence="3">The sequence shown here is derived from an EMBL/GenBank/DDBJ whole genome shotgun (WGS) entry which is preliminary data.</text>
</comment>
<keyword evidence="4" id="KW-1185">Reference proteome</keyword>
<evidence type="ECO:0000313" key="3">
    <source>
        <dbReference type="EMBL" id="RZU16344.1"/>
    </source>
</evidence>
<feature type="domain" description="AbiEi antitoxin N-terminal" evidence="2">
    <location>
        <begin position="11"/>
        <end position="54"/>
    </location>
</feature>
<gene>
    <name evidence="3" type="ORF">EV645_3899</name>
</gene>
<dbReference type="EMBL" id="SHKR01000012">
    <property type="protein sequence ID" value="RZU16344.1"/>
    <property type="molecule type" value="Genomic_DNA"/>
</dbReference>
<feature type="compositionally biased region" description="Low complexity" evidence="1">
    <location>
        <begin position="108"/>
        <end position="131"/>
    </location>
</feature>
<dbReference type="Proteomes" id="UP000292027">
    <property type="component" value="Unassembled WGS sequence"/>
</dbReference>
<dbReference type="AlphaFoldDB" id="A0A4Q7X0G0"/>
<feature type="region of interest" description="Disordered" evidence="1">
    <location>
        <begin position="107"/>
        <end position="144"/>
    </location>
</feature>
<evidence type="ECO:0000259" key="2">
    <source>
        <dbReference type="Pfam" id="PF13338"/>
    </source>
</evidence>
<accession>A0A4Q7X0G0</accession>
<proteinExistence type="predicted"/>
<feature type="region of interest" description="Disordered" evidence="1">
    <location>
        <begin position="195"/>
        <end position="247"/>
    </location>
</feature>
<dbReference type="Pfam" id="PF13338">
    <property type="entry name" value="AbiEi_4"/>
    <property type="match status" value="1"/>
</dbReference>
<evidence type="ECO:0000256" key="1">
    <source>
        <dbReference type="SAM" id="MobiDB-lite"/>
    </source>
</evidence>
<dbReference type="InterPro" id="IPR025159">
    <property type="entry name" value="AbiEi_N"/>
</dbReference>
<name>A0A4Q7X0G0_9ACTN</name>
<feature type="compositionally biased region" description="Polar residues" evidence="1">
    <location>
        <begin position="238"/>
        <end position="247"/>
    </location>
</feature>
<evidence type="ECO:0000313" key="4">
    <source>
        <dbReference type="Proteomes" id="UP000292027"/>
    </source>
</evidence>